<evidence type="ECO:0000256" key="6">
    <source>
        <dbReference type="ARBA" id="ARBA00023315"/>
    </source>
</evidence>
<dbReference type="PANTHER" id="PTHR13906:SF4">
    <property type="entry name" value="LYSOPHOSPHOLIPID ACYLTRANSFERASE 6"/>
    <property type="match status" value="1"/>
</dbReference>
<dbReference type="PANTHER" id="PTHR13906">
    <property type="entry name" value="PORCUPINE"/>
    <property type="match status" value="1"/>
</dbReference>
<dbReference type="GO" id="GO:0016020">
    <property type="term" value="C:membrane"/>
    <property type="evidence" value="ECO:0007669"/>
    <property type="project" value="UniProtKB-SubCell"/>
</dbReference>
<dbReference type="OrthoDB" id="286734at2759"/>
<evidence type="ECO:0000313" key="9">
    <source>
        <dbReference type="Proteomes" id="UP000593567"/>
    </source>
</evidence>
<keyword evidence="5 7" id="KW-0472">Membrane</keyword>
<accession>A0A7J7J0F1</accession>
<dbReference type="InterPro" id="IPR049941">
    <property type="entry name" value="LPLAT_7/PORCN-like"/>
</dbReference>
<evidence type="ECO:0000256" key="2">
    <source>
        <dbReference type="ARBA" id="ARBA00022679"/>
    </source>
</evidence>
<keyword evidence="9" id="KW-1185">Reference proteome</keyword>
<evidence type="ECO:0000256" key="5">
    <source>
        <dbReference type="ARBA" id="ARBA00023136"/>
    </source>
</evidence>
<feature type="transmembrane region" description="Helical" evidence="7">
    <location>
        <begin position="396"/>
        <end position="421"/>
    </location>
</feature>
<protein>
    <submittedName>
        <fullName evidence="8">Uncharacterized protein</fullName>
    </submittedName>
</protein>
<feature type="transmembrane region" description="Helical" evidence="7">
    <location>
        <begin position="427"/>
        <end position="448"/>
    </location>
</feature>
<keyword evidence="4 7" id="KW-1133">Transmembrane helix</keyword>
<evidence type="ECO:0000256" key="3">
    <source>
        <dbReference type="ARBA" id="ARBA00022692"/>
    </source>
</evidence>
<feature type="transmembrane region" description="Helical" evidence="7">
    <location>
        <begin position="220"/>
        <end position="238"/>
    </location>
</feature>
<feature type="transmembrane region" description="Helical" evidence="7">
    <location>
        <begin position="62"/>
        <end position="89"/>
    </location>
</feature>
<dbReference type="AlphaFoldDB" id="A0A7J7J0F1"/>
<keyword evidence="3 7" id="KW-0812">Transmembrane</keyword>
<gene>
    <name evidence="8" type="ORF">EB796_022022</name>
</gene>
<comment type="subcellular location">
    <subcellularLocation>
        <location evidence="1">Membrane</location>
        <topology evidence="1">Multi-pass membrane protein</topology>
    </subcellularLocation>
</comment>
<sequence>MSLEAGTGFYYGSRLLQPVGDALGLSIDQTNFIACQLTAIIIAIPFRSLLHPANVSPTVRHIFEIIMGFILLSFCFGSQAIHVFLQAILCYTAMHILPSRVHVVCFIISLGYLSVLHIYRMVYDYGGYTLDITGPLMITTQKLSDLAFSLHDGMVKKEEDLNPSQLKYALKRNPSLIELLSYVLSFHNVMIGPCIFYKDYYDFITGKNIGLGKAKYKTRALKNTVICGVCVYIFLILSPQYPPNFREESYLNASFLYKVAYMVFAITLVRARYYFAWCLAELTNIIAGLGFNGLLEDGTEDWSIINNANILGVETCTSMKICMDSWNISTLAWLRRTVYERAYKFNTLAVFTVSAFWHGFYPGYYLAFFTGALFIEANRSIRRFIRPYFQASKISILIYDAITFVGTRCCCAYMVVPMLIYEFKPTVAVYMSQYCWMHILGLAAVIFLPRRPSSRAKAS</sequence>
<dbReference type="Pfam" id="PF03062">
    <property type="entry name" value="MBOAT"/>
    <property type="match status" value="1"/>
</dbReference>
<evidence type="ECO:0000256" key="4">
    <source>
        <dbReference type="ARBA" id="ARBA00022989"/>
    </source>
</evidence>
<comment type="caution">
    <text evidence="8">The sequence shown here is derived from an EMBL/GenBank/DDBJ whole genome shotgun (WGS) entry which is preliminary data.</text>
</comment>
<dbReference type="Proteomes" id="UP000593567">
    <property type="component" value="Unassembled WGS sequence"/>
</dbReference>
<feature type="transmembrane region" description="Helical" evidence="7">
    <location>
        <begin position="31"/>
        <end position="50"/>
    </location>
</feature>
<evidence type="ECO:0000313" key="8">
    <source>
        <dbReference type="EMBL" id="KAF6019659.1"/>
    </source>
</evidence>
<keyword evidence="6" id="KW-0012">Acyltransferase</keyword>
<evidence type="ECO:0000256" key="1">
    <source>
        <dbReference type="ARBA" id="ARBA00004141"/>
    </source>
</evidence>
<reference evidence="8" key="1">
    <citation type="submission" date="2020-06" db="EMBL/GenBank/DDBJ databases">
        <title>Draft genome of Bugula neritina, a colonial animal packing powerful symbionts and potential medicines.</title>
        <authorList>
            <person name="Rayko M."/>
        </authorList>
    </citation>
    <scope>NUCLEOTIDE SEQUENCE [LARGE SCALE GENOMIC DNA]</scope>
    <source>
        <strain evidence="8">Kwan_BN1</strain>
    </source>
</reference>
<feature type="transmembrane region" description="Helical" evidence="7">
    <location>
        <begin position="355"/>
        <end position="375"/>
    </location>
</feature>
<feature type="transmembrane region" description="Helical" evidence="7">
    <location>
        <begin position="274"/>
        <end position="295"/>
    </location>
</feature>
<evidence type="ECO:0000256" key="7">
    <source>
        <dbReference type="SAM" id="Phobius"/>
    </source>
</evidence>
<keyword evidence="2" id="KW-0808">Transferase</keyword>
<name>A0A7J7J0F1_BUGNE</name>
<feature type="transmembrane region" description="Helical" evidence="7">
    <location>
        <begin position="250"/>
        <end position="269"/>
    </location>
</feature>
<organism evidence="8 9">
    <name type="scientific">Bugula neritina</name>
    <name type="common">Brown bryozoan</name>
    <name type="synonym">Sertularia neritina</name>
    <dbReference type="NCBI Taxonomy" id="10212"/>
    <lineage>
        <taxon>Eukaryota</taxon>
        <taxon>Metazoa</taxon>
        <taxon>Spiralia</taxon>
        <taxon>Lophotrochozoa</taxon>
        <taxon>Bryozoa</taxon>
        <taxon>Gymnolaemata</taxon>
        <taxon>Cheilostomatida</taxon>
        <taxon>Flustrina</taxon>
        <taxon>Buguloidea</taxon>
        <taxon>Bugulidae</taxon>
        <taxon>Bugula</taxon>
    </lineage>
</organism>
<dbReference type="GO" id="GO:0016746">
    <property type="term" value="F:acyltransferase activity"/>
    <property type="evidence" value="ECO:0007669"/>
    <property type="project" value="UniProtKB-KW"/>
</dbReference>
<dbReference type="GO" id="GO:0030258">
    <property type="term" value="P:lipid modification"/>
    <property type="evidence" value="ECO:0007669"/>
    <property type="project" value="TreeGrafter"/>
</dbReference>
<feature type="transmembrane region" description="Helical" evidence="7">
    <location>
        <begin position="101"/>
        <end position="119"/>
    </location>
</feature>
<dbReference type="InterPro" id="IPR004299">
    <property type="entry name" value="MBOAT_fam"/>
</dbReference>
<proteinExistence type="predicted"/>
<dbReference type="EMBL" id="VXIV02003216">
    <property type="protein sequence ID" value="KAF6019659.1"/>
    <property type="molecule type" value="Genomic_DNA"/>
</dbReference>